<feature type="region of interest" description="Disordered" evidence="1">
    <location>
        <begin position="6"/>
        <end position="44"/>
    </location>
</feature>
<name>A0A4U0TJQ8_9PEZI</name>
<evidence type="ECO:0000313" key="4">
    <source>
        <dbReference type="Proteomes" id="UP000308549"/>
    </source>
</evidence>
<dbReference type="EMBL" id="NAJL01000089">
    <property type="protein sequence ID" value="TKA21997.1"/>
    <property type="molecule type" value="Genomic_DNA"/>
</dbReference>
<keyword evidence="2" id="KW-1133">Transmembrane helix</keyword>
<organism evidence="3 4">
    <name type="scientific">Salinomyces thailandicus</name>
    <dbReference type="NCBI Taxonomy" id="706561"/>
    <lineage>
        <taxon>Eukaryota</taxon>
        <taxon>Fungi</taxon>
        <taxon>Dikarya</taxon>
        <taxon>Ascomycota</taxon>
        <taxon>Pezizomycotina</taxon>
        <taxon>Dothideomycetes</taxon>
        <taxon>Dothideomycetidae</taxon>
        <taxon>Mycosphaerellales</taxon>
        <taxon>Teratosphaeriaceae</taxon>
        <taxon>Salinomyces</taxon>
    </lineage>
</organism>
<accession>A0A4U0TJQ8</accession>
<feature type="transmembrane region" description="Helical" evidence="2">
    <location>
        <begin position="98"/>
        <end position="116"/>
    </location>
</feature>
<evidence type="ECO:0000256" key="1">
    <source>
        <dbReference type="SAM" id="MobiDB-lite"/>
    </source>
</evidence>
<evidence type="ECO:0000313" key="3">
    <source>
        <dbReference type="EMBL" id="TKA21997.1"/>
    </source>
</evidence>
<gene>
    <name evidence="3" type="ORF">B0A50_08495</name>
</gene>
<proteinExistence type="predicted"/>
<comment type="caution">
    <text evidence="3">The sequence shown here is derived from an EMBL/GenBank/DDBJ whole genome shotgun (WGS) entry which is preliminary data.</text>
</comment>
<keyword evidence="2" id="KW-0472">Membrane</keyword>
<evidence type="ECO:0000256" key="2">
    <source>
        <dbReference type="SAM" id="Phobius"/>
    </source>
</evidence>
<sequence length="175" mass="19569">MVIFIHDSAPSAGSPPPSYTIDVGLEAEQDKPEEHQQPGQTYPSRATDTICSVPEQNNACEQEINPRPQAPQRARVEGIARHTELVHEANMALQPYKAIIVVIAVVVANYFFVGGYKCVYKNETCENRNDNEHGRSNIDDDDHDVRQEQHLRNLAFQMTLFTTGVVVGQVVRGRN</sequence>
<keyword evidence="4" id="KW-1185">Reference proteome</keyword>
<dbReference type="Proteomes" id="UP000308549">
    <property type="component" value="Unassembled WGS sequence"/>
</dbReference>
<dbReference type="AlphaFoldDB" id="A0A4U0TJQ8"/>
<reference evidence="3 4" key="1">
    <citation type="submission" date="2017-03" db="EMBL/GenBank/DDBJ databases">
        <title>Genomes of endolithic fungi from Antarctica.</title>
        <authorList>
            <person name="Coleine C."/>
            <person name="Masonjones S."/>
            <person name="Stajich J.E."/>
        </authorList>
    </citation>
    <scope>NUCLEOTIDE SEQUENCE [LARGE SCALE GENOMIC DNA]</scope>
    <source>
        <strain evidence="3 4">CCFEE 6315</strain>
    </source>
</reference>
<protein>
    <submittedName>
        <fullName evidence="3">Uncharacterized protein</fullName>
    </submittedName>
</protein>
<keyword evidence="2" id="KW-0812">Transmembrane</keyword>